<proteinExistence type="predicted"/>
<dbReference type="RefSeq" id="WP_037291891.1">
    <property type="nucleotide sequence ID" value="NZ_UGVL01000001.1"/>
</dbReference>
<name>A0A379MUW2_9BACT</name>
<organism evidence="1 2">
    <name type="scientific">Rikenella microfusus</name>
    <dbReference type="NCBI Taxonomy" id="28139"/>
    <lineage>
        <taxon>Bacteria</taxon>
        <taxon>Pseudomonadati</taxon>
        <taxon>Bacteroidota</taxon>
        <taxon>Bacteroidia</taxon>
        <taxon>Bacteroidales</taxon>
        <taxon>Rikenellaceae</taxon>
        <taxon>Rikenella</taxon>
    </lineage>
</organism>
<protein>
    <recommendedName>
        <fullName evidence="3">DUF5119 domain-containing protein</fullName>
    </recommendedName>
</protein>
<keyword evidence="2" id="KW-1185">Reference proteome</keyword>
<evidence type="ECO:0000313" key="2">
    <source>
        <dbReference type="Proteomes" id="UP000255233"/>
    </source>
</evidence>
<dbReference type="STRING" id="880526.GCA_000427365_02042"/>
<dbReference type="OrthoDB" id="1001040at2"/>
<evidence type="ECO:0008006" key="3">
    <source>
        <dbReference type="Google" id="ProtNLM"/>
    </source>
</evidence>
<dbReference type="AlphaFoldDB" id="A0A379MUW2"/>
<sequence length="345" mass="37722">MKTAIRHTVAGMALAALAVLPTGCRKDLCYDHDEHNYAVKVDAVASWEREWERSHAVDWESEWAGRGWDGWIAYDALRPDAADGIRCVVYKSDGIHSSNNLPPEGGRLPLSEEGAHALLFYNNDTEYIVFDNLTASGTATATTRTRTRGGFGGLHADERTINPPDMLYGAYIDEYVASKDTEVKRLPVAMRPLTYTYAIRYEFDAGLEYVALARGALAGMAESVYLQDGHTGSETATILFDDDACRLTDFGVEARLQSFGVPDYPGDHYAKATNRYTLNLEVRLSNGAYKTFEFDVTDQVAAQPRGGVIVVSGIVVSGEEAGGGSGFDVDVDGWGAYEDIEMPLN</sequence>
<accession>A0A379MUW2</accession>
<dbReference type="InterPro" id="IPR033410">
    <property type="entry name" value="DUF5119"/>
</dbReference>
<reference evidence="1 2" key="1">
    <citation type="submission" date="2018-06" db="EMBL/GenBank/DDBJ databases">
        <authorList>
            <consortium name="Pathogen Informatics"/>
            <person name="Doyle S."/>
        </authorList>
    </citation>
    <scope>NUCLEOTIDE SEQUENCE [LARGE SCALE GENOMIC DNA]</scope>
    <source>
        <strain evidence="1 2">NCTC11190</strain>
    </source>
</reference>
<dbReference type="EMBL" id="UGVL01000001">
    <property type="protein sequence ID" value="SUE34549.1"/>
    <property type="molecule type" value="Genomic_DNA"/>
</dbReference>
<evidence type="ECO:0000313" key="1">
    <source>
        <dbReference type="EMBL" id="SUE34549.1"/>
    </source>
</evidence>
<dbReference type="Proteomes" id="UP000255233">
    <property type="component" value="Unassembled WGS sequence"/>
</dbReference>
<gene>
    <name evidence="1" type="ORF">NCTC11190_01778</name>
</gene>
<dbReference type="Pfam" id="PF17145">
    <property type="entry name" value="DUF5119"/>
    <property type="match status" value="1"/>
</dbReference>